<feature type="domain" description="Peptidase A1" evidence="2">
    <location>
        <begin position="1"/>
        <end position="285"/>
    </location>
</feature>
<evidence type="ECO:0000259" key="2">
    <source>
        <dbReference type="PROSITE" id="PS51767"/>
    </source>
</evidence>
<reference evidence="3 4" key="1">
    <citation type="submission" date="2019-01" db="EMBL/GenBank/DDBJ databases">
        <title>Genome sequencing of the rare red list fungi Fomitopsis rosea.</title>
        <authorList>
            <person name="Buettner E."/>
            <person name="Kellner H."/>
        </authorList>
    </citation>
    <scope>NUCLEOTIDE SEQUENCE [LARGE SCALE GENOMIC DNA]</scope>
    <source>
        <strain evidence="3 4">DSM 105464</strain>
    </source>
</reference>
<protein>
    <recommendedName>
        <fullName evidence="2">Peptidase A1 domain-containing protein</fullName>
    </recommendedName>
</protein>
<dbReference type="PANTHER" id="PTHR47966:SF51">
    <property type="entry name" value="BETA-SITE APP-CLEAVING ENZYME, ISOFORM A-RELATED"/>
    <property type="match status" value="1"/>
</dbReference>
<dbReference type="InterPro" id="IPR021109">
    <property type="entry name" value="Peptidase_aspartic_dom_sf"/>
</dbReference>
<feature type="domain" description="Peptidase A1" evidence="2">
    <location>
        <begin position="342"/>
        <end position="668"/>
    </location>
</feature>
<evidence type="ECO:0000313" key="4">
    <source>
        <dbReference type="Proteomes" id="UP000298390"/>
    </source>
</evidence>
<dbReference type="STRING" id="34475.A0A4Y9YP50"/>
<dbReference type="Proteomes" id="UP000298390">
    <property type="component" value="Unassembled WGS sequence"/>
</dbReference>
<dbReference type="AlphaFoldDB" id="A0A4Y9YP50"/>
<gene>
    <name evidence="3" type="ORF">EVJ58_g2681</name>
</gene>
<proteinExistence type="inferred from homology"/>
<dbReference type="CDD" id="cd05471">
    <property type="entry name" value="pepsin_like"/>
    <property type="match status" value="2"/>
</dbReference>
<dbReference type="PANTHER" id="PTHR47966">
    <property type="entry name" value="BETA-SITE APP-CLEAVING ENZYME, ISOFORM A-RELATED"/>
    <property type="match status" value="1"/>
</dbReference>
<dbReference type="Pfam" id="PF00026">
    <property type="entry name" value="Asp"/>
    <property type="match status" value="2"/>
</dbReference>
<organism evidence="3 4">
    <name type="scientific">Rhodofomes roseus</name>
    <dbReference type="NCBI Taxonomy" id="34475"/>
    <lineage>
        <taxon>Eukaryota</taxon>
        <taxon>Fungi</taxon>
        <taxon>Dikarya</taxon>
        <taxon>Basidiomycota</taxon>
        <taxon>Agaricomycotina</taxon>
        <taxon>Agaricomycetes</taxon>
        <taxon>Polyporales</taxon>
        <taxon>Rhodofomes</taxon>
    </lineage>
</organism>
<dbReference type="EMBL" id="SEKV01000101">
    <property type="protein sequence ID" value="TFY64356.1"/>
    <property type="molecule type" value="Genomic_DNA"/>
</dbReference>
<dbReference type="InterPro" id="IPR033121">
    <property type="entry name" value="PEPTIDASE_A1"/>
</dbReference>
<evidence type="ECO:0000313" key="3">
    <source>
        <dbReference type="EMBL" id="TFY64356.1"/>
    </source>
</evidence>
<dbReference type="GO" id="GO:0004190">
    <property type="term" value="F:aspartic-type endopeptidase activity"/>
    <property type="evidence" value="ECO:0007669"/>
    <property type="project" value="InterPro"/>
</dbReference>
<dbReference type="PROSITE" id="PS51767">
    <property type="entry name" value="PEPTIDASE_A1"/>
    <property type="match status" value="2"/>
</dbReference>
<name>A0A4Y9YP50_9APHY</name>
<comment type="caution">
    <text evidence="3">The sequence shown here is derived from an EMBL/GenBank/DDBJ whole genome shotgun (WGS) entry which is preliminary data.</text>
</comment>
<dbReference type="InterPro" id="IPR001461">
    <property type="entry name" value="Aspartic_peptidase_A1"/>
</dbReference>
<dbReference type="InterPro" id="IPR034164">
    <property type="entry name" value="Pepsin-like_dom"/>
</dbReference>
<comment type="similarity">
    <text evidence="1">Belongs to the peptidase A1 family.</text>
</comment>
<evidence type="ECO:0000256" key="1">
    <source>
        <dbReference type="ARBA" id="ARBA00007447"/>
    </source>
</evidence>
<dbReference type="SUPFAM" id="SSF50630">
    <property type="entry name" value="Acid proteases"/>
    <property type="match status" value="2"/>
</dbReference>
<dbReference type="GO" id="GO:0006508">
    <property type="term" value="P:proteolysis"/>
    <property type="evidence" value="ECO:0007669"/>
    <property type="project" value="InterPro"/>
</dbReference>
<accession>A0A4Y9YP50</accession>
<dbReference type="Gene3D" id="2.40.70.10">
    <property type="entry name" value="Acid Proteases"/>
    <property type="match status" value="4"/>
</dbReference>
<sequence>MLLNRLDSINATFSVGYGSGYSNGTVYKDHVTVASATADGQIVGSASYIDGFELWEPFDGILGLGPPGSNVNETSGHNTTPTFMETLYSQGSIDDPVFGLYIPPFTDEPNTGEITFGGVDSSRFTGDIEWIPQSTPYNTHWGFNASSFAWGNITMTSPLYARTDCGTLPILLPTDQFFDMLDDVPGISLDISSDSHLTTCLIFSSNMTADILPPLEIGLGNLLLLIPAADYIVPESLYATLNVTVDGKTHTNLYPGGPDYVNLGQKALEHVYSAYDIVNHHLFAPSIVVAMMRTLSVGLIVLAIGQANAADLLKVPIKSLLGLYDPTVRRQLLASTLAELAVFTAVEAGDNQTFPNVLVDTGIAERMAAFGRINATFAVAYVPEFLSVFDTVYPALNRYGSGYANGTAYKDAVTVGSATASDQIIGSASYVEGFSELGVYDGIFGLGPPGSNINQTSGYPTTPTFIENLYAQGSISESIFGLYVPPFVPGAVNTGEITFGGVDSSRFVGEIEWIPQDTPYNQHWNFNATSFSWGNITAPQPIFARTDCGALAILIPNDQLFTIVDTIPGTTLDESNGSFLAGCLIFPANMTAADLPPLEIGLGSLQVQVRAEDYIVSPSVYSALNITDDGMMHTYVCAGGPSFVMLGQKVLEHLYSAYDIVNHRVGFAHIA</sequence>